<protein>
    <submittedName>
        <fullName evidence="1">Uncharacterized protein</fullName>
    </submittedName>
</protein>
<sequence>MARRVRRPLLVMALAVMAVCSTCSLFLTPRSPSMAGAVPRLRAPRAIYGDESIGPRRPEGPSLVSRIMRGGAVASMLALGSVLGYTLRRSLPGLLEKASQTVRLLSRDTPKEMPPVVVYPPNTVFWYKSPDLSAKLDIPATIPLTDTLTEAAVRARLWRQISNTESWRDSLPSLGAVMQLGSTLLPLWSSRSGSNG</sequence>
<dbReference type="EMBL" id="JABANM010024761">
    <property type="protein sequence ID" value="KAF4715703.1"/>
    <property type="molecule type" value="Genomic_DNA"/>
</dbReference>
<comment type="caution">
    <text evidence="1">The sequence shown here is derived from an EMBL/GenBank/DDBJ whole genome shotgun (WGS) entry which is preliminary data.</text>
</comment>
<evidence type="ECO:0000313" key="1">
    <source>
        <dbReference type="EMBL" id="KAF4715703.1"/>
    </source>
</evidence>
<name>A0A7J6R555_PEROL</name>
<reference evidence="1 2" key="1">
    <citation type="submission" date="2020-04" db="EMBL/GenBank/DDBJ databases">
        <title>Perkinsus olseni comparative genomics.</title>
        <authorList>
            <person name="Bogema D.R."/>
        </authorList>
    </citation>
    <scope>NUCLEOTIDE SEQUENCE [LARGE SCALE GENOMIC DNA]</scope>
    <source>
        <strain evidence="1">ATCC PRA-205</strain>
    </source>
</reference>
<accession>A0A7J6R555</accession>
<evidence type="ECO:0000313" key="2">
    <source>
        <dbReference type="Proteomes" id="UP000574390"/>
    </source>
</evidence>
<gene>
    <name evidence="1" type="ORF">FOZ62_007103</name>
</gene>
<proteinExistence type="predicted"/>
<dbReference type="Proteomes" id="UP000574390">
    <property type="component" value="Unassembled WGS sequence"/>
</dbReference>
<dbReference type="AlphaFoldDB" id="A0A7J6R555"/>
<organism evidence="1 2">
    <name type="scientific">Perkinsus olseni</name>
    <name type="common">Perkinsus atlanticus</name>
    <dbReference type="NCBI Taxonomy" id="32597"/>
    <lineage>
        <taxon>Eukaryota</taxon>
        <taxon>Sar</taxon>
        <taxon>Alveolata</taxon>
        <taxon>Perkinsozoa</taxon>
        <taxon>Perkinsea</taxon>
        <taxon>Perkinsida</taxon>
        <taxon>Perkinsidae</taxon>
        <taxon>Perkinsus</taxon>
    </lineage>
</organism>